<dbReference type="EMBL" id="JADFTS010000002">
    <property type="protein sequence ID" value="KAF9619207.1"/>
    <property type="molecule type" value="Genomic_DNA"/>
</dbReference>
<comment type="similarity">
    <text evidence="5">Belongs to the YTHDF family.</text>
</comment>
<dbReference type="PROSITE" id="PS50882">
    <property type="entry name" value="YTH"/>
    <property type="match status" value="1"/>
</dbReference>
<dbReference type="PROSITE" id="PS51380">
    <property type="entry name" value="EXS"/>
    <property type="match status" value="1"/>
</dbReference>
<dbReference type="Pfam" id="PF03124">
    <property type="entry name" value="EXS"/>
    <property type="match status" value="1"/>
</dbReference>
<evidence type="ECO:0000256" key="2">
    <source>
        <dbReference type="ARBA" id="ARBA00022692"/>
    </source>
</evidence>
<dbReference type="Gene3D" id="3.10.590.10">
    <property type="entry name" value="ph1033 like domains"/>
    <property type="match status" value="1"/>
</dbReference>
<feature type="domain" description="EXS" evidence="7">
    <location>
        <begin position="11"/>
        <end position="203"/>
    </location>
</feature>
<reference evidence="8 9" key="1">
    <citation type="submission" date="2020-10" db="EMBL/GenBank/DDBJ databases">
        <title>The Coptis chinensis genome and diversification of protoberbering-type alkaloids.</title>
        <authorList>
            <person name="Wang B."/>
            <person name="Shu S."/>
            <person name="Song C."/>
            <person name="Liu Y."/>
        </authorList>
    </citation>
    <scope>NUCLEOTIDE SEQUENCE [LARGE SCALE GENOMIC DNA]</scope>
    <source>
        <strain evidence="8">HL-2020</strain>
        <tissue evidence="8">Leaf</tissue>
    </source>
</reference>
<dbReference type="GO" id="GO:0016020">
    <property type="term" value="C:membrane"/>
    <property type="evidence" value="ECO:0007669"/>
    <property type="project" value="UniProtKB-SubCell"/>
</dbReference>
<name>A0A835M7F5_9MAGN</name>
<dbReference type="SUPFAM" id="SSF55945">
    <property type="entry name" value="TATA-box binding protein-like"/>
    <property type="match status" value="1"/>
</dbReference>
<evidence type="ECO:0000259" key="6">
    <source>
        <dbReference type="PROSITE" id="PS50882"/>
    </source>
</evidence>
<keyword evidence="5" id="KW-0694">RNA-binding</keyword>
<keyword evidence="2" id="KW-0812">Transmembrane</keyword>
<dbReference type="InterPro" id="IPR004342">
    <property type="entry name" value="EXS_C"/>
</dbReference>
<keyword evidence="9" id="KW-1185">Reference proteome</keyword>
<dbReference type="InterPro" id="IPR007275">
    <property type="entry name" value="YTH_domain"/>
</dbReference>
<dbReference type="GO" id="GO:0006352">
    <property type="term" value="P:DNA-templated transcription initiation"/>
    <property type="evidence" value="ECO:0007669"/>
    <property type="project" value="InterPro"/>
</dbReference>
<dbReference type="PANTHER" id="PTHR12357:SF89">
    <property type="entry name" value="YTH DOMAIN-CONTAINING FAMILY PROTEIN"/>
    <property type="match status" value="1"/>
</dbReference>
<keyword evidence="4" id="KW-0472">Membrane</keyword>
<dbReference type="CDD" id="cd21134">
    <property type="entry name" value="YTH"/>
    <property type="match status" value="1"/>
</dbReference>
<sequence length="203" mass="23791">MSCWIFGRDRGIKGVTSFFIWVVTVVKKNIVSTVNLDCKLDLKSIALQARNVEYNPKVNASGQFCGVAEMIGRVDFNKNMHFWQQDKWNGVFSVKWHFVKDVPNPHVRHIILENNDNKPVTNNRDTQEAFNFVLRLVWVQTVMNFNMGTVEYRVLDFFMASLEIIRRGHWNFYRVENEHLNNVGKYRAVKTVPLPFSEMDTDD</sequence>
<evidence type="ECO:0000256" key="5">
    <source>
        <dbReference type="RuleBase" id="RU369095"/>
    </source>
</evidence>
<comment type="subcellular location">
    <subcellularLocation>
        <location evidence="1">Membrane</location>
        <topology evidence="1">Multi-pass membrane protein</topology>
    </subcellularLocation>
</comment>
<gene>
    <name evidence="8" type="ORF">IFM89_005761</name>
</gene>
<dbReference type="AlphaFoldDB" id="A0A835M7F5"/>
<evidence type="ECO:0000313" key="8">
    <source>
        <dbReference type="EMBL" id="KAF9619207.1"/>
    </source>
</evidence>
<dbReference type="GO" id="GO:0003729">
    <property type="term" value="F:mRNA binding"/>
    <property type="evidence" value="ECO:0007669"/>
    <property type="project" value="UniProtKB-UniRule"/>
</dbReference>
<comment type="function">
    <text evidence="5">Specifically recognizes and binds N6-methyladenosine (m6A)-containing RNAs, and regulates mRNA stability. M6A is a modification present at internal sites of mRNAs and some non-coding RNAs and plays a role in mRNA stability and processing.</text>
</comment>
<feature type="domain" description="YTH" evidence="6">
    <location>
        <begin position="1"/>
        <end position="141"/>
    </location>
</feature>
<dbReference type="GO" id="GO:0061157">
    <property type="term" value="P:mRNA destabilization"/>
    <property type="evidence" value="ECO:0007669"/>
    <property type="project" value="TreeGrafter"/>
</dbReference>
<dbReference type="OrthoDB" id="306690at2759"/>
<protein>
    <recommendedName>
        <fullName evidence="5">YTH domain-containing family protein</fullName>
    </recommendedName>
</protein>
<evidence type="ECO:0000256" key="4">
    <source>
        <dbReference type="ARBA" id="ARBA00023136"/>
    </source>
</evidence>
<dbReference type="GO" id="GO:0005737">
    <property type="term" value="C:cytoplasm"/>
    <property type="evidence" value="ECO:0007669"/>
    <property type="project" value="TreeGrafter"/>
</dbReference>
<keyword evidence="3" id="KW-1133">Transmembrane helix</keyword>
<evidence type="ECO:0000313" key="9">
    <source>
        <dbReference type="Proteomes" id="UP000631114"/>
    </source>
</evidence>
<dbReference type="Pfam" id="PF04146">
    <property type="entry name" value="YTH"/>
    <property type="match status" value="1"/>
</dbReference>
<evidence type="ECO:0000259" key="7">
    <source>
        <dbReference type="PROSITE" id="PS51380"/>
    </source>
</evidence>
<dbReference type="GO" id="GO:0003677">
    <property type="term" value="F:DNA binding"/>
    <property type="evidence" value="ECO:0007669"/>
    <property type="project" value="InterPro"/>
</dbReference>
<accession>A0A835M7F5</accession>
<dbReference type="InterPro" id="IPR045168">
    <property type="entry name" value="YTH_prot"/>
</dbReference>
<evidence type="ECO:0000256" key="3">
    <source>
        <dbReference type="ARBA" id="ARBA00022989"/>
    </source>
</evidence>
<evidence type="ECO:0000256" key="1">
    <source>
        <dbReference type="ARBA" id="ARBA00004141"/>
    </source>
</evidence>
<dbReference type="Proteomes" id="UP000631114">
    <property type="component" value="Unassembled WGS sequence"/>
</dbReference>
<dbReference type="PANTHER" id="PTHR12357">
    <property type="entry name" value="YTH YT521-B HOMOLOGY DOMAIN-CONTAINING"/>
    <property type="match status" value="1"/>
</dbReference>
<comment type="caution">
    <text evidence="8">The sequence shown here is derived from an EMBL/GenBank/DDBJ whole genome shotgun (WGS) entry which is preliminary data.</text>
</comment>
<proteinExistence type="inferred from homology"/>
<organism evidence="8 9">
    <name type="scientific">Coptis chinensis</name>
    <dbReference type="NCBI Taxonomy" id="261450"/>
    <lineage>
        <taxon>Eukaryota</taxon>
        <taxon>Viridiplantae</taxon>
        <taxon>Streptophyta</taxon>
        <taxon>Embryophyta</taxon>
        <taxon>Tracheophyta</taxon>
        <taxon>Spermatophyta</taxon>
        <taxon>Magnoliopsida</taxon>
        <taxon>Ranunculales</taxon>
        <taxon>Ranunculaceae</taxon>
        <taxon>Coptidoideae</taxon>
        <taxon>Coptis</taxon>
    </lineage>
</organism>
<dbReference type="GO" id="GO:1990247">
    <property type="term" value="F:N6-methyladenosine-containing RNA reader activity"/>
    <property type="evidence" value="ECO:0007669"/>
    <property type="project" value="UniProtKB-UniRule"/>
</dbReference>